<dbReference type="Pfam" id="PF03625">
    <property type="entry name" value="DUF302"/>
    <property type="match status" value="1"/>
</dbReference>
<dbReference type="CDD" id="cd14797">
    <property type="entry name" value="DUF302"/>
    <property type="match status" value="1"/>
</dbReference>
<dbReference type="InterPro" id="IPR035923">
    <property type="entry name" value="TT1751-like_sf"/>
</dbReference>
<name>A0A1H3VSH5_9GAMM</name>
<evidence type="ECO:0000256" key="2">
    <source>
        <dbReference type="ARBA" id="ARBA00022723"/>
    </source>
</evidence>
<evidence type="ECO:0000256" key="4">
    <source>
        <dbReference type="PROSITE-ProRule" id="PRU00433"/>
    </source>
</evidence>
<keyword evidence="1 4" id="KW-0349">Heme</keyword>
<dbReference type="PROSITE" id="PS51007">
    <property type="entry name" value="CYTC"/>
    <property type="match status" value="2"/>
</dbReference>
<dbReference type="AlphaFoldDB" id="A0A1H3VSH5"/>
<feature type="domain" description="Cytochrome c" evidence="6">
    <location>
        <begin position="111"/>
        <end position="205"/>
    </location>
</feature>
<protein>
    <submittedName>
        <fullName evidence="7">Cytochrome c oxidase cbb3-type subunit 3</fullName>
    </submittedName>
</protein>
<reference evidence="7 8" key="1">
    <citation type="submission" date="2016-10" db="EMBL/GenBank/DDBJ databases">
        <authorList>
            <person name="de Groot N.N."/>
        </authorList>
    </citation>
    <scope>NUCLEOTIDE SEQUENCE [LARGE SCALE GENOMIC DNA]</scope>
    <source>
        <strain evidence="7 8">DSM 21228</strain>
    </source>
</reference>
<evidence type="ECO:0000256" key="5">
    <source>
        <dbReference type="SAM" id="SignalP"/>
    </source>
</evidence>
<dbReference type="SUPFAM" id="SSF46626">
    <property type="entry name" value="Cytochrome c"/>
    <property type="match status" value="2"/>
</dbReference>
<dbReference type="Proteomes" id="UP000199397">
    <property type="component" value="Unassembled WGS sequence"/>
</dbReference>
<dbReference type="PANTHER" id="PTHR35008">
    <property type="entry name" value="BLL4482 PROTEIN-RELATED"/>
    <property type="match status" value="1"/>
</dbReference>
<dbReference type="InterPro" id="IPR009056">
    <property type="entry name" value="Cyt_c-like_dom"/>
</dbReference>
<sequence length="344" mass="37679">MKEWLRSCLAVVLLATVSNTYSADGRALFTQHCSACHGEAGAGGIGLPLSAPTVMHSLTDDYLRKTIRSGRPGRIMPAFEQLTAAEVEALVHYMRGWGEAKVEESVLPLAGDAVRGKPLFEHYCASCHGQDLSGGEGTGVTFSRARDLPIMPPALNNAGFLQAASDGMLRYIIQQGREGTPMPSFATTLNATQIDDIIAYVRTRESDTSADVSPPESLTIMYSVEGTFDETVDRVREAIRSNNFRVFPDRFVEEGLTDEFSVNKRQISLRFCNFSKLYEALKVEPRLGVILPCTLTVIEQEDGSVKLVAANVTALAKLFNNNQLDEVFAHIKASYDTVLDEVTF</sequence>
<dbReference type="PANTHER" id="PTHR35008:SF4">
    <property type="entry name" value="BLL4482 PROTEIN"/>
    <property type="match status" value="1"/>
</dbReference>
<keyword evidence="5" id="KW-0732">Signal</keyword>
<dbReference type="RefSeq" id="WP_093064535.1">
    <property type="nucleotide sequence ID" value="NZ_FNQP01000001.1"/>
</dbReference>
<feature type="signal peptide" evidence="5">
    <location>
        <begin position="1"/>
        <end position="23"/>
    </location>
</feature>
<dbReference type="SUPFAM" id="SSF103247">
    <property type="entry name" value="TT1751-like"/>
    <property type="match status" value="1"/>
</dbReference>
<evidence type="ECO:0000313" key="8">
    <source>
        <dbReference type="Proteomes" id="UP000199397"/>
    </source>
</evidence>
<dbReference type="Gene3D" id="3.30.310.70">
    <property type="entry name" value="TT1751-like domain"/>
    <property type="match status" value="1"/>
</dbReference>
<gene>
    <name evidence="7" type="ORF">SAMN05660964_00238</name>
</gene>
<dbReference type="InterPro" id="IPR036909">
    <property type="entry name" value="Cyt_c-like_dom_sf"/>
</dbReference>
<dbReference type="GO" id="GO:0020037">
    <property type="term" value="F:heme binding"/>
    <property type="evidence" value="ECO:0007669"/>
    <property type="project" value="InterPro"/>
</dbReference>
<feature type="chain" id="PRO_5011484952" evidence="5">
    <location>
        <begin position="24"/>
        <end position="344"/>
    </location>
</feature>
<dbReference type="Gene3D" id="1.10.760.10">
    <property type="entry name" value="Cytochrome c-like domain"/>
    <property type="match status" value="2"/>
</dbReference>
<feature type="domain" description="Cytochrome c" evidence="6">
    <location>
        <begin position="20"/>
        <end position="98"/>
    </location>
</feature>
<evidence type="ECO:0000313" key="7">
    <source>
        <dbReference type="EMBL" id="SDZ77720.1"/>
    </source>
</evidence>
<dbReference type="GO" id="GO:0046872">
    <property type="term" value="F:metal ion binding"/>
    <property type="evidence" value="ECO:0007669"/>
    <property type="project" value="UniProtKB-KW"/>
</dbReference>
<organism evidence="7 8">
    <name type="scientific">Thiothrix caldifontis</name>
    <dbReference type="NCBI Taxonomy" id="525918"/>
    <lineage>
        <taxon>Bacteria</taxon>
        <taxon>Pseudomonadati</taxon>
        <taxon>Pseudomonadota</taxon>
        <taxon>Gammaproteobacteria</taxon>
        <taxon>Thiotrichales</taxon>
        <taxon>Thiotrichaceae</taxon>
        <taxon>Thiothrix</taxon>
    </lineage>
</organism>
<evidence type="ECO:0000256" key="3">
    <source>
        <dbReference type="ARBA" id="ARBA00023004"/>
    </source>
</evidence>
<keyword evidence="3 4" id="KW-0408">Iron</keyword>
<proteinExistence type="predicted"/>
<keyword evidence="2 4" id="KW-0479">Metal-binding</keyword>
<dbReference type="STRING" id="525918.SAMN05660964_00238"/>
<evidence type="ECO:0000256" key="1">
    <source>
        <dbReference type="ARBA" id="ARBA00022617"/>
    </source>
</evidence>
<evidence type="ECO:0000259" key="6">
    <source>
        <dbReference type="PROSITE" id="PS51007"/>
    </source>
</evidence>
<dbReference type="EMBL" id="FNQP01000001">
    <property type="protein sequence ID" value="SDZ77720.1"/>
    <property type="molecule type" value="Genomic_DNA"/>
</dbReference>
<dbReference type="InterPro" id="IPR005180">
    <property type="entry name" value="DUF302"/>
</dbReference>
<accession>A0A1H3VSH5</accession>
<dbReference type="GO" id="GO:0009055">
    <property type="term" value="F:electron transfer activity"/>
    <property type="evidence" value="ECO:0007669"/>
    <property type="project" value="InterPro"/>
</dbReference>
<dbReference type="OrthoDB" id="9809720at2"/>
<keyword evidence="8" id="KW-1185">Reference proteome</keyword>
<dbReference type="Pfam" id="PF13442">
    <property type="entry name" value="Cytochrome_CBB3"/>
    <property type="match status" value="2"/>
</dbReference>
<dbReference type="InterPro" id="IPR051459">
    <property type="entry name" value="Cytochrome_c-type_DH"/>
</dbReference>